<name>A0A8J4X7D2_CLAMG</name>
<protein>
    <submittedName>
        <fullName evidence="1">Putative RNA 2'-phosphotransferase</fullName>
    </submittedName>
</protein>
<organism evidence="1 2">
    <name type="scientific">Clarias magur</name>
    <name type="common">Asian catfish</name>
    <name type="synonym">Macropteronotus magur</name>
    <dbReference type="NCBI Taxonomy" id="1594786"/>
    <lineage>
        <taxon>Eukaryota</taxon>
        <taxon>Metazoa</taxon>
        <taxon>Chordata</taxon>
        <taxon>Craniata</taxon>
        <taxon>Vertebrata</taxon>
        <taxon>Euteleostomi</taxon>
        <taxon>Actinopterygii</taxon>
        <taxon>Neopterygii</taxon>
        <taxon>Teleostei</taxon>
        <taxon>Ostariophysi</taxon>
        <taxon>Siluriformes</taxon>
        <taxon>Clariidae</taxon>
        <taxon>Clarias</taxon>
    </lineage>
</organism>
<evidence type="ECO:0000313" key="2">
    <source>
        <dbReference type="Proteomes" id="UP000727407"/>
    </source>
</evidence>
<sequence length="74" mass="8243">MMINVLASLLCERSVEGLSFFIRGNGIWRLKQDVPLLALTVNQPSPLLPSPPPAPQQYQCERSRGNNAFSVVYL</sequence>
<reference evidence="1" key="1">
    <citation type="submission" date="2020-07" db="EMBL/GenBank/DDBJ databases">
        <title>Clarias magur genome sequencing, assembly and annotation.</title>
        <authorList>
            <person name="Kushwaha B."/>
            <person name="Kumar R."/>
            <person name="Das P."/>
            <person name="Joshi C.G."/>
            <person name="Kumar D."/>
            <person name="Nagpure N.S."/>
            <person name="Pandey M."/>
            <person name="Agarwal S."/>
            <person name="Srivastava S."/>
            <person name="Singh M."/>
            <person name="Sahoo L."/>
            <person name="Jayasankar P."/>
            <person name="Meher P.K."/>
            <person name="Koringa P.G."/>
            <person name="Iquebal M.A."/>
            <person name="Das S.P."/>
            <person name="Bit A."/>
            <person name="Patnaik S."/>
            <person name="Patel N."/>
            <person name="Shah T.M."/>
            <person name="Hinsu A."/>
            <person name="Jena J.K."/>
        </authorList>
    </citation>
    <scope>NUCLEOTIDE SEQUENCE</scope>
    <source>
        <strain evidence="1">CIFAMagur01</strain>
        <tissue evidence="1">Testis</tissue>
    </source>
</reference>
<proteinExistence type="predicted"/>
<gene>
    <name evidence="1" type="primary">kptA</name>
    <name evidence="1" type="ORF">DAT39_003165</name>
</gene>
<dbReference type="Proteomes" id="UP000727407">
    <property type="component" value="Unassembled WGS sequence"/>
</dbReference>
<dbReference type="AlphaFoldDB" id="A0A8J4X7D2"/>
<accession>A0A8J4X7D2</accession>
<dbReference type="EMBL" id="QNUK01000025">
    <property type="protein sequence ID" value="KAF5907112.1"/>
    <property type="molecule type" value="Genomic_DNA"/>
</dbReference>
<keyword evidence="2" id="KW-1185">Reference proteome</keyword>
<comment type="caution">
    <text evidence="1">The sequence shown here is derived from an EMBL/GenBank/DDBJ whole genome shotgun (WGS) entry which is preliminary data.</text>
</comment>
<evidence type="ECO:0000313" key="1">
    <source>
        <dbReference type="EMBL" id="KAF5907112.1"/>
    </source>
</evidence>